<keyword evidence="1" id="KW-0732">Signal</keyword>
<organism evidence="2 3">
    <name type="scientific">Phyllosticta citricarpa</name>
    <dbReference type="NCBI Taxonomy" id="55181"/>
    <lineage>
        <taxon>Eukaryota</taxon>
        <taxon>Fungi</taxon>
        <taxon>Dikarya</taxon>
        <taxon>Ascomycota</taxon>
        <taxon>Pezizomycotina</taxon>
        <taxon>Dothideomycetes</taxon>
        <taxon>Dothideomycetes incertae sedis</taxon>
        <taxon>Botryosphaeriales</taxon>
        <taxon>Phyllostictaceae</taxon>
        <taxon>Phyllosticta</taxon>
    </lineage>
</organism>
<feature type="chain" id="PRO_5045122283" description="Secreted protein" evidence="1">
    <location>
        <begin position="31"/>
        <end position="169"/>
    </location>
</feature>
<accession>A0ABR1MGK5</accession>
<evidence type="ECO:0000313" key="3">
    <source>
        <dbReference type="Proteomes" id="UP001365128"/>
    </source>
</evidence>
<dbReference type="EMBL" id="JBBPDW010000013">
    <property type="protein sequence ID" value="KAK7547151.1"/>
    <property type="molecule type" value="Genomic_DNA"/>
</dbReference>
<feature type="signal peptide" evidence="1">
    <location>
        <begin position="1"/>
        <end position="30"/>
    </location>
</feature>
<reference evidence="2 3" key="1">
    <citation type="submission" date="2024-04" db="EMBL/GenBank/DDBJ databases">
        <title>Phyllosticta paracitricarpa is synonymous to the EU quarantine fungus P. citricarpa based on phylogenomic analyses.</title>
        <authorList>
            <consortium name="Lawrence Berkeley National Laboratory"/>
            <person name="Van Ingen-Buijs V.A."/>
            <person name="Van Westerhoven A.C."/>
            <person name="Haridas S."/>
            <person name="Skiadas P."/>
            <person name="Martin F."/>
            <person name="Groenewald J.Z."/>
            <person name="Crous P.W."/>
            <person name="Seidl M.F."/>
        </authorList>
    </citation>
    <scope>NUCLEOTIDE SEQUENCE [LARGE SCALE GENOMIC DNA]</scope>
    <source>
        <strain evidence="2 3">CBS 122670</strain>
    </source>
</reference>
<gene>
    <name evidence="2" type="ORF">IWX46DRAFT_71626</name>
</gene>
<sequence length="169" mass="18717">MHHQAGFSLARFSWFKLPVVLAPFPPHVRCSHVCGLHTVCTLDVWLRSCFPQTGRLCFASVPLCARIRMSPSRHTVSTISRSENAITWQSGKGGRDFLSAPLYVKKATNAQTARRCRNPPATKLCGSVGKVLVSGRCHLRRRCLSILWLRRPDCHGCVGCASLLTQPPP</sequence>
<keyword evidence="3" id="KW-1185">Reference proteome</keyword>
<comment type="caution">
    <text evidence="2">The sequence shown here is derived from an EMBL/GenBank/DDBJ whole genome shotgun (WGS) entry which is preliminary data.</text>
</comment>
<dbReference type="Proteomes" id="UP001365128">
    <property type="component" value="Unassembled WGS sequence"/>
</dbReference>
<proteinExistence type="predicted"/>
<name>A0ABR1MGK5_9PEZI</name>
<protein>
    <recommendedName>
        <fullName evidence="4">Secreted protein</fullName>
    </recommendedName>
</protein>
<evidence type="ECO:0000313" key="2">
    <source>
        <dbReference type="EMBL" id="KAK7547151.1"/>
    </source>
</evidence>
<evidence type="ECO:0008006" key="4">
    <source>
        <dbReference type="Google" id="ProtNLM"/>
    </source>
</evidence>
<evidence type="ECO:0000256" key="1">
    <source>
        <dbReference type="SAM" id="SignalP"/>
    </source>
</evidence>